<evidence type="ECO:0000256" key="1">
    <source>
        <dbReference type="SAM" id="MobiDB-lite"/>
    </source>
</evidence>
<name>A0ABT0GGD8_9GAMM</name>
<evidence type="ECO:0000256" key="2">
    <source>
        <dbReference type="SAM" id="SignalP"/>
    </source>
</evidence>
<dbReference type="Pfam" id="PF13511">
    <property type="entry name" value="DUF4124"/>
    <property type="match status" value="1"/>
</dbReference>
<evidence type="ECO:0000313" key="4">
    <source>
        <dbReference type="EMBL" id="MCK7593602.1"/>
    </source>
</evidence>
<evidence type="ECO:0000259" key="3">
    <source>
        <dbReference type="Pfam" id="PF13511"/>
    </source>
</evidence>
<reference evidence="4" key="1">
    <citation type="submission" date="2022-04" db="EMBL/GenBank/DDBJ databases">
        <title>Lysobacter sp. CAU 1642 isolated from sea sand.</title>
        <authorList>
            <person name="Kim W."/>
        </authorList>
    </citation>
    <scope>NUCLEOTIDE SEQUENCE</scope>
    <source>
        <strain evidence="4">CAU 1642</strain>
    </source>
</reference>
<protein>
    <submittedName>
        <fullName evidence="4">DUF4124 domain-containing protein</fullName>
    </submittedName>
</protein>
<gene>
    <name evidence="4" type="ORF">M0G41_07970</name>
</gene>
<feature type="domain" description="DUF4124" evidence="3">
    <location>
        <begin position="9"/>
        <end position="78"/>
    </location>
</feature>
<dbReference type="Proteomes" id="UP001431449">
    <property type="component" value="Unassembled WGS sequence"/>
</dbReference>
<accession>A0ABT0GGD8</accession>
<sequence>MRPILLLLLLACLGARVSAAEIYRCEDSAGRQVFTDRPCRAIGALPLPSARDLPPPSADTAAVAGGAAEEPDLSPPPAASGCPGPTPTLLGEALATAAGRGDLNAIAGMYHWPAAGRGAASRVFAEARRLSSAAPLSFEVLPSRQDDSWLWSGEPPPDRPRSLPPELLVSVGRSSDRPIARYALVAHAGCYWLPP</sequence>
<dbReference type="RefSeq" id="WP_248207400.1">
    <property type="nucleotide sequence ID" value="NZ_JALNMH010000006.1"/>
</dbReference>
<keyword evidence="2" id="KW-0732">Signal</keyword>
<feature type="chain" id="PRO_5046978554" evidence="2">
    <location>
        <begin position="20"/>
        <end position="195"/>
    </location>
</feature>
<feature type="signal peptide" evidence="2">
    <location>
        <begin position="1"/>
        <end position="19"/>
    </location>
</feature>
<keyword evidence="5" id="KW-1185">Reference proteome</keyword>
<dbReference type="EMBL" id="JALNMH010000006">
    <property type="protein sequence ID" value="MCK7593602.1"/>
    <property type="molecule type" value="Genomic_DNA"/>
</dbReference>
<comment type="caution">
    <text evidence="4">The sequence shown here is derived from an EMBL/GenBank/DDBJ whole genome shotgun (WGS) entry which is preliminary data.</text>
</comment>
<proteinExistence type="predicted"/>
<organism evidence="4 5">
    <name type="scientific">Pseudomarimonas salicorniae</name>
    <dbReference type="NCBI Taxonomy" id="2933270"/>
    <lineage>
        <taxon>Bacteria</taxon>
        <taxon>Pseudomonadati</taxon>
        <taxon>Pseudomonadota</taxon>
        <taxon>Gammaproteobacteria</taxon>
        <taxon>Lysobacterales</taxon>
        <taxon>Lysobacteraceae</taxon>
        <taxon>Pseudomarimonas</taxon>
    </lineage>
</organism>
<evidence type="ECO:0000313" key="5">
    <source>
        <dbReference type="Proteomes" id="UP001431449"/>
    </source>
</evidence>
<feature type="compositionally biased region" description="Low complexity" evidence="1">
    <location>
        <begin position="58"/>
        <end position="68"/>
    </location>
</feature>
<dbReference type="InterPro" id="IPR025392">
    <property type="entry name" value="DUF4124"/>
</dbReference>
<feature type="region of interest" description="Disordered" evidence="1">
    <location>
        <begin position="46"/>
        <end position="86"/>
    </location>
</feature>